<comment type="caution">
    <text evidence="1">The sequence shown here is derived from an EMBL/GenBank/DDBJ whole genome shotgun (WGS) entry which is preliminary data.</text>
</comment>
<organism evidence="1 2">
    <name type="scientific">Psilocybe cubensis</name>
    <name type="common">Psychedelic mushroom</name>
    <name type="synonym">Stropharia cubensis</name>
    <dbReference type="NCBI Taxonomy" id="181762"/>
    <lineage>
        <taxon>Eukaryota</taxon>
        <taxon>Fungi</taxon>
        <taxon>Dikarya</taxon>
        <taxon>Basidiomycota</taxon>
        <taxon>Agaricomycotina</taxon>
        <taxon>Agaricomycetes</taxon>
        <taxon>Agaricomycetidae</taxon>
        <taxon>Agaricales</taxon>
        <taxon>Agaricineae</taxon>
        <taxon>Strophariaceae</taxon>
        <taxon>Psilocybe</taxon>
    </lineage>
</organism>
<protein>
    <submittedName>
        <fullName evidence="1">Peptidyl-tRNA hydrolase 2</fullName>
    </submittedName>
</protein>
<keyword evidence="2" id="KW-1185">Reference proteome</keyword>
<sequence>MSDVIRKVFLGLVLSLASVGVGYQVGALTTRVKSNPNLKEELKESPPAIEEEEVDEQAISDGDLKCPIGFMEPCKLVLVVRTDLKLTPASIATQLNAGARLPTLLELRNNTFSSHATLACYKALSKKNSSLAYQWEVLGQAKIALKAKSEDQLLELEAIAKSLNLCARYVTDPERDNERSILGIGPGPVGLINEVTGKLRLL</sequence>
<name>A0ACB8HHH9_PSICU</name>
<dbReference type="Proteomes" id="UP000664032">
    <property type="component" value="Unassembled WGS sequence"/>
</dbReference>
<proteinExistence type="predicted"/>
<evidence type="ECO:0000313" key="1">
    <source>
        <dbReference type="EMBL" id="KAH9487137.1"/>
    </source>
</evidence>
<evidence type="ECO:0000313" key="2">
    <source>
        <dbReference type="Proteomes" id="UP000664032"/>
    </source>
</evidence>
<reference evidence="1" key="1">
    <citation type="submission" date="2021-10" db="EMBL/GenBank/DDBJ databases">
        <title>Psilocybe cubensis genome.</title>
        <authorList>
            <person name="Mckernan K.J."/>
            <person name="Crawford S."/>
            <person name="Trippe A."/>
            <person name="Kane L.T."/>
            <person name="Mclaughlin S."/>
        </authorList>
    </citation>
    <scope>NUCLEOTIDE SEQUENCE</scope>
    <source>
        <strain evidence="1">MGC-MH-2018</strain>
    </source>
</reference>
<keyword evidence="1" id="KW-0378">Hydrolase</keyword>
<dbReference type="EMBL" id="JAFIQS020000001">
    <property type="protein sequence ID" value="KAH9487137.1"/>
    <property type="molecule type" value="Genomic_DNA"/>
</dbReference>
<accession>A0ACB8HHH9</accession>
<gene>
    <name evidence="1" type="ORF">JR316_0001206</name>
</gene>